<dbReference type="STRING" id="469383.Cwoe_3056"/>
<dbReference type="PANTHER" id="PTHR42934:SF2">
    <property type="entry name" value="GLYCOLATE OXIDASE SUBUNIT GLCD"/>
    <property type="match status" value="1"/>
</dbReference>
<gene>
    <name evidence="8" type="ordered locus">Cwoe_3056</name>
</gene>
<dbReference type="FunFam" id="3.30.70.2740:FF:000001">
    <property type="entry name" value="D-lactate dehydrogenase mitochondrial"/>
    <property type="match status" value="1"/>
</dbReference>
<accession>D3FCW3</accession>
<dbReference type="PROSITE" id="PS51387">
    <property type="entry name" value="FAD_PCMH"/>
    <property type="match status" value="1"/>
</dbReference>
<dbReference type="GO" id="GO:0071949">
    <property type="term" value="F:FAD binding"/>
    <property type="evidence" value="ECO:0007669"/>
    <property type="project" value="InterPro"/>
</dbReference>
<dbReference type="KEGG" id="cwo:Cwoe_3056"/>
<feature type="compositionally biased region" description="Gly residues" evidence="6">
    <location>
        <begin position="16"/>
        <end position="32"/>
    </location>
</feature>
<dbReference type="GO" id="GO:0016491">
    <property type="term" value="F:oxidoreductase activity"/>
    <property type="evidence" value="ECO:0007669"/>
    <property type="project" value="UniProtKB-KW"/>
</dbReference>
<keyword evidence="4" id="KW-0274">FAD</keyword>
<dbReference type="InterPro" id="IPR051914">
    <property type="entry name" value="FAD-linked_OxidoTrans_Type4"/>
</dbReference>
<dbReference type="SUPFAM" id="SSF55103">
    <property type="entry name" value="FAD-linked oxidases, C-terminal domain"/>
    <property type="match status" value="1"/>
</dbReference>
<evidence type="ECO:0000256" key="2">
    <source>
        <dbReference type="ARBA" id="ARBA00008000"/>
    </source>
</evidence>
<organism evidence="8 9">
    <name type="scientific">Conexibacter woesei (strain DSM 14684 / CCUG 47730 / CIP 108061 / JCM 11494 / NBRC 100937 / ID131577)</name>
    <dbReference type="NCBI Taxonomy" id="469383"/>
    <lineage>
        <taxon>Bacteria</taxon>
        <taxon>Bacillati</taxon>
        <taxon>Actinomycetota</taxon>
        <taxon>Thermoleophilia</taxon>
        <taxon>Solirubrobacterales</taxon>
        <taxon>Conexibacteraceae</taxon>
        <taxon>Conexibacter</taxon>
    </lineage>
</organism>
<comment type="similarity">
    <text evidence="2">Belongs to the FAD-binding oxidoreductase/transferase type 4 family.</text>
</comment>
<name>D3FCW3_CONWI</name>
<dbReference type="RefSeq" id="WP_012934526.1">
    <property type="nucleotide sequence ID" value="NC_013739.1"/>
</dbReference>
<reference evidence="9" key="2">
    <citation type="submission" date="2010-01" db="EMBL/GenBank/DDBJ databases">
        <title>The complete genome of Conexibacter woesei DSM 14684.</title>
        <authorList>
            <consortium name="US DOE Joint Genome Institute (JGI-PGF)"/>
            <person name="Lucas S."/>
            <person name="Copeland A."/>
            <person name="Lapidus A."/>
            <person name="Glavina del Rio T."/>
            <person name="Dalin E."/>
            <person name="Tice H."/>
            <person name="Bruce D."/>
            <person name="Goodwin L."/>
            <person name="Pitluck S."/>
            <person name="Kyrpides N."/>
            <person name="Mavromatis K."/>
            <person name="Ivanova N."/>
            <person name="Mikhailova N."/>
            <person name="Chertkov O."/>
            <person name="Brettin T."/>
            <person name="Detter J.C."/>
            <person name="Han C."/>
            <person name="Larimer F."/>
            <person name="Land M."/>
            <person name="Hauser L."/>
            <person name="Markowitz V."/>
            <person name="Cheng J.-F."/>
            <person name="Hugenholtz P."/>
            <person name="Woyke T."/>
            <person name="Wu D."/>
            <person name="Pukall R."/>
            <person name="Steenblock K."/>
            <person name="Schneider S."/>
            <person name="Klenk H.-P."/>
            <person name="Eisen J.A."/>
        </authorList>
    </citation>
    <scope>NUCLEOTIDE SEQUENCE [LARGE SCALE GENOMIC DNA]</scope>
    <source>
        <strain evidence="9">DSM 14684 / CIP 108061 / JCM 11494 / NBRC 100937 / ID131577</strain>
    </source>
</reference>
<reference evidence="8 9" key="1">
    <citation type="journal article" date="2010" name="Stand. Genomic Sci.">
        <title>Complete genome sequence of Conexibacter woesei type strain (ID131577).</title>
        <authorList>
            <person name="Pukall R."/>
            <person name="Lapidus A."/>
            <person name="Glavina Del Rio T."/>
            <person name="Copeland A."/>
            <person name="Tice H."/>
            <person name="Cheng J.-F."/>
            <person name="Lucas S."/>
            <person name="Chen F."/>
            <person name="Nolan M."/>
            <person name="Bruce D."/>
            <person name="Goodwin L."/>
            <person name="Pitluck S."/>
            <person name="Mavromatis K."/>
            <person name="Ivanova N."/>
            <person name="Ovchinnikova G."/>
            <person name="Pati A."/>
            <person name="Chen A."/>
            <person name="Palaniappan K."/>
            <person name="Land M."/>
            <person name="Hauser L."/>
            <person name="Chang Y.-J."/>
            <person name="Jeffries C.D."/>
            <person name="Chain P."/>
            <person name="Meincke L."/>
            <person name="Sims D."/>
            <person name="Brettin T."/>
            <person name="Detter J.C."/>
            <person name="Rohde M."/>
            <person name="Goeker M."/>
            <person name="Bristow J."/>
            <person name="Eisen J.A."/>
            <person name="Markowitz V."/>
            <person name="Kyrpides N.C."/>
            <person name="Klenk H.-P."/>
            <person name="Hugenholtz P."/>
        </authorList>
    </citation>
    <scope>NUCLEOTIDE SEQUENCE [LARGE SCALE GENOMIC DNA]</scope>
    <source>
        <strain evidence="9">DSM 14684 / CIP 108061 / JCM 11494 / NBRC 100937 / ID131577</strain>
    </source>
</reference>
<dbReference type="PANTHER" id="PTHR42934">
    <property type="entry name" value="GLYCOLATE OXIDASE SUBUNIT GLCD"/>
    <property type="match status" value="1"/>
</dbReference>
<evidence type="ECO:0000256" key="5">
    <source>
        <dbReference type="ARBA" id="ARBA00023002"/>
    </source>
</evidence>
<dbReference type="HOGENOM" id="CLU_017779_9_2_11"/>
<dbReference type="eggNOG" id="COG0277">
    <property type="taxonomic scope" value="Bacteria"/>
</dbReference>
<dbReference type="Pfam" id="PF01565">
    <property type="entry name" value="FAD_binding_4"/>
    <property type="match status" value="1"/>
</dbReference>
<dbReference type="InterPro" id="IPR016166">
    <property type="entry name" value="FAD-bd_PCMH"/>
</dbReference>
<evidence type="ECO:0000313" key="9">
    <source>
        <dbReference type="Proteomes" id="UP000008229"/>
    </source>
</evidence>
<evidence type="ECO:0000313" key="8">
    <source>
        <dbReference type="EMBL" id="ADB51475.1"/>
    </source>
</evidence>
<dbReference type="InterPro" id="IPR016169">
    <property type="entry name" value="FAD-bd_PCMH_sub2"/>
</dbReference>
<dbReference type="AlphaFoldDB" id="D3FCW3"/>
<dbReference type="Pfam" id="PF02913">
    <property type="entry name" value="FAD-oxidase_C"/>
    <property type="match status" value="1"/>
</dbReference>
<dbReference type="InterPro" id="IPR004113">
    <property type="entry name" value="FAD-bd_oxidored_4_C"/>
</dbReference>
<comment type="cofactor">
    <cofactor evidence="1">
        <name>FAD</name>
        <dbReference type="ChEBI" id="CHEBI:57692"/>
    </cofactor>
</comment>
<keyword evidence="9" id="KW-1185">Reference proteome</keyword>
<evidence type="ECO:0000259" key="7">
    <source>
        <dbReference type="PROSITE" id="PS51387"/>
    </source>
</evidence>
<dbReference type="Gene3D" id="1.10.45.10">
    <property type="entry name" value="Vanillyl-alcohol Oxidase, Chain A, domain 4"/>
    <property type="match status" value="1"/>
</dbReference>
<feature type="region of interest" description="Disordered" evidence="6">
    <location>
        <begin position="1"/>
        <end position="39"/>
    </location>
</feature>
<dbReference type="Proteomes" id="UP000008229">
    <property type="component" value="Chromosome"/>
</dbReference>
<evidence type="ECO:0000256" key="4">
    <source>
        <dbReference type="ARBA" id="ARBA00022827"/>
    </source>
</evidence>
<evidence type="ECO:0000256" key="6">
    <source>
        <dbReference type="SAM" id="MobiDB-lite"/>
    </source>
</evidence>
<dbReference type="FunFam" id="1.10.45.10:FF:000001">
    <property type="entry name" value="D-lactate dehydrogenase mitochondrial"/>
    <property type="match status" value="1"/>
</dbReference>
<feature type="domain" description="FAD-binding PCMH-type" evidence="7">
    <location>
        <begin position="64"/>
        <end position="243"/>
    </location>
</feature>
<evidence type="ECO:0000256" key="3">
    <source>
        <dbReference type="ARBA" id="ARBA00022630"/>
    </source>
</evidence>
<protein>
    <submittedName>
        <fullName evidence="8">FAD linked oxidase domain protein</fullName>
    </submittedName>
</protein>
<proteinExistence type="inferred from homology"/>
<sequence length="482" mass="49409">MTTAATDRLLDDLAGSGPGSGQGSGTGPGSGTSAGARTSAGDVVVDPEVLASYRHDQAAPGLVPAGTPVAVVRPRTTAEVQHAVRTAARHGVAVVPRGAGSGLSGGANAIDGCLVLSLERMTDVVELDGPSLLATVQPGLVNAQLGEAARREGLHYAPDPASYEFSTIGGNIATNAGGLCCVKYGVTRDALLGLEVVLADGRAVRIGRRARKGVAGYDLASLICGSEGTLGIVTEATMRLIPPPRSAATLAASFPTLGSAGEAIAKITRSATPSVLELMDRTTIQAVEKMAPQGLDEDVDVLVFARSDLGGASALRDVDQMARWCEEAGATLAITTDEEAEGRMLMAARRLAYTALEHQGATLLDDVGVPLGKIPALLEGIETIAARHDVLIGTFGHAGDGNMHPTIVYDQHDPDAVARTRQAFAALVRLALALGGTVTGEHGVGLLKRDFLADELGEAHELHRAIKHALDPAGLFNPGKGI</sequence>
<dbReference type="InterPro" id="IPR006094">
    <property type="entry name" value="Oxid_FAD_bind_N"/>
</dbReference>
<dbReference type="InterPro" id="IPR016171">
    <property type="entry name" value="Vanillyl_alc_oxidase_C-sub2"/>
</dbReference>
<evidence type="ECO:0000256" key="1">
    <source>
        <dbReference type="ARBA" id="ARBA00001974"/>
    </source>
</evidence>
<dbReference type="Gene3D" id="3.30.70.2740">
    <property type="match status" value="1"/>
</dbReference>
<dbReference type="InterPro" id="IPR016164">
    <property type="entry name" value="FAD-linked_Oxase-like_C"/>
</dbReference>
<dbReference type="EMBL" id="CP001854">
    <property type="protein sequence ID" value="ADB51475.1"/>
    <property type="molecule type" value="Genomic_DNA"/>
</dbReference>
<keyword evidence="3" id="KW-0285">Flavoprotein</keyword>
<dbReference type="OrthoDB" id="9811557at2"/>
<dbReference type="InterPro" id="IPR036318">
    <property type="entry name" value="FAD-bd_PCMH-like_sf"/>
</dbReference>
<keyword evidence="5" id="KW-0560">Oxidoreductase</keyword>
<dbReference type="SUPFAM" id="SSF56176">
    <property type="entry name" value="FAD-binding/transporter-associated domain-like"/>
    <property type="match status" value="1"/>
</dbReference>
<dbReference type="Gene3D" id="3.30.465.10">
    <property type="match status" value="1"/>
</dbReference>